<feature type="compositionally biased region" description="Basic and acidic residues" evidence="1">
    <location>
        <begin position="122"/>
        <end position="137"/>
    </location>
</feature>
<organism evidence="2 3">
    <name type="scientific">Kitasatospora nipponensis</name>
    <dbReference type="NCBI Taxonomy" id="258049"/>
    <lineage>
        <taxon>Bacteria</taxon>
        <taxon>Bacillati</taxon>
        <taxon>Actinomycetota</taxon>
        <taxon>Actinomycetes</taxon>
        <taxon>Kitasatosporales</taxon>
        <taxon>Streptomycetaceae</taxon>
        <taxon>Kitasatospora</taxon>
    </lineage>
</organism>
<feature type="compositionally biased region" description="Gly residues" evidence="1">
    <location>
        <begin position="213"/>
        <end position="222"/>
    </location>
</feature>
<protein>
    <recommendedName>
        <fullName evidence="4">Syndecan 1</fullName>
    </recommendedName>
</protein>
<evidence type="ECO:0000256" key="1">
    <source>
        <dbReference type="SAM" id="MobiDB-lite"/>
    </source>
</evidence>
<proteinExistence type="predicted"/>
<feature type="region of interest" description="Disordered" evidence="1">
    <location>
        <begin position="1"/>
        <end position="250"/>
    </location>
</feature>
<evidence type="ECO:0000313" key="3">
    <source>
        <dbReference type="Proteomes" id="UP001500037"/>
    </source>
</evidence>
<feature type="compositionally biased region" description="Low complexity" evidence="1">
    <location>
        <begin position="84"/>
        <end position="107"/>
    </location>
</feature>
<accession>A0ABP4DTP0</accession>
<dbReference type="EMBL" id="BAAALF010000384">
    <property type="protein sequence ID" value="GAA1070257.1"/>
    <property type="molecule type" value="Genomic_DNA"/>
</dbReference>
<reference evidence="3" key="1">
    <citation type="journal article" date="2019" name="Int. J. Syst. Evol. Microbiol.">
        <title>The Global Catalogue of Microorganisms (GCM) 10K type strain sequencing project: providing services to taxonomists for standard genome sequencing and annotation.</title>
        <authorList>
            <consortium name="The Broad Institute Genomics Platform"/>
            <consortium name="The Broad Institute Genome Sequencing Center for Infectious Disease"/>
            <person name="Wu L."/>
            <person name="Ma J."/>
        </authorList>
    </citation>
    <scope>NUCLEOTIDE SEQUENCE [LARGE SCALE GENOMIC DNA]</scope>
    <source>
        <strain evidence="3">JCM 13004</strain>
    </source>
</reference>
<evidence type="ECO:0008006" key="4">
    <source>
        <dbReference type="Google" id="ProtNLM"/>
    </source>
</evidence>
<name>A0ABP4DTP0_9ACTN</name>
<comment type="caution">
    <text evidence="2">The sequence shown here is derived from an EMBL/GenBank/DDBJ whole genome shotgun (WGS) entry which is preliminary data.</text>
</comment>
<sequence length="250" mass="26128">MALPPRTSAEHGQAQGGAVDETQWFRTGGANRMASVQVNQEQPGDRGQGGEQQDSRNRQYQPQRPGTSAPGFTPGQPGQGQPGQGRPMGQPQGRPQAPAPQQGQPQQPGGPGQSDAPWRPSANDERWRRAEQVREPSSDGVTLSGLPRRTPQANLVSGTAEAAPLTGPQVSRAPEEVRGRLTNLRRGIQQGRRAGAEATQGIPVPGQQFDGFGRPGGAGGSQEGYRSPSTGGSGDGGRGDGGFGHENQER</sequence>
<keyword evidence="3" id="KW-1185">Reference proteome</keyword>
<dbReference type="Proteomes" id="UP001500037">
    <property type="component" value="Unassembled WGS sequence"/>
</dbReference>
<gene>
    <name evidence="2" type="ORF">GCM10009665_78170</name>
</gene>
<evidence type="ECO:0000313" key="2">
    <source>
        <dbReference type="EMBL" id="GAA1070257.1"/>
    </source>
</evidence>
<feature type="compositionally biased region" description="Gly residues" evidence="1">
    <location>
        <begin position="231"/>
        <end position="244"/>
    </location>
</feature>